<name>A0A369TKS6_9RHOB</name>
<dbReference type="Proteomes" id="UP000253977">
    <property type="component" value="Unassembled WGS sequence"/>
</dbReference>
<reference evidence="2 3" key="1">
    <citation type="submission" date="2018-07" db="EMBL/GenBank/DDBJ databases">
        <title>Thalassococcus profundi sp. nov., a marine bacterium isolated from deep seawater of Okinawa Trough.</title>
        <authorList>
            <person name="Yu M."/>
        </authorList>
    </citation>
    <scope>NUCLEOTIDE SEQUENCE [LARGE SCALE GENOMIC DNA]</scope>
    <source>
        <strain evidence="2 3">WRAS1</strain>
    </source>
</reference>
<gene>
    <name evidence="2" type="ORF">DU478_12005</name>
</gene>
<organism evidence="2 3">
    <name type="scientific">Thalassococcus profundi</name>
    <dbReference type="NCBI Taxonomy" id="2282382"/>
    <lineage>
        <taxon>Bacteria</taxon>
        <taxon>Pseudomonadati</taxon>
        <taxon>Pseudomonadota</taxon>
        <taxon>Alphaproteobacteria</taxon>
        <taxon>Rhodobacterales</taxon>
        <taxon>Roseobacteraceae</taxon>
        <taxon>Thalassococcus</taxon>
    </lineage>
</organism>
<proteinExistence type="predicted"/>
<feature type="signal peptide" evidence="1">
    <location>
        <begin position="1"/>
        <end position="30"/>
    </location>
</feature>
<keyword evidence="3" id="KW-1185">Reference proteome</keyword>
<feature type="chain" id="PRO_5016812233" evidence="1">
    <location>
        <begin position="31"/>
        <end position="124"/>
    </location>
</feature>
<evidence type="ECO:0000313" key="2">
    <source>
        <dbReference type="EMBL" id="RDD65939.1"/>
    </source>
</evidence>
<evidence type="ECO:0000256" key="1">
    <source>
        <dbReference type="SAM" id="SignalP"/>
    </source>
</evidence>
<keyword evidence="1" id="KW-0732">Signal</keyword>
<dbReference type="InterPro" id="IPR010412">
    <property type="entry name" value="DUF1007"/>
</dbReference>
<dbReference type="Pfam" id="PF06226">
    <property type="entry name" value="DUF1007"/>
    <property type="match status" value="1"/>
</dbReference>
<sequence length="124" mass="13768">MSLKKGLITVRRRSHTLLVFLFGLAGHAAAKPHVFAVLEVEFDIDSTRLSSLRIGWTYDEITTLVLFDTFGLDADEHGALKSDVWPGTRQARRNGRTVTMATCISKPTSDRSRLSGRCCISRST</sequence>
<protein>
    <submittedName>
        <fullName evidence="2">DUF1007 family protein</fullName>
    </submittedName>
</protein>
<comment type="caution">
    <text evidence="2">The sequence shown here is derived from an EMBL/GenBank/DDBJ whole genome shotgun (WGS) entry which is preliminary data.</text>
</comment>
<dbReference type="EMBL" id="QPMK01000008">
    <property type="protein sequence ID" value="RDD65939.1"/>
    <property type="molecule type" value="Genomic_DNA"/>
</dbReference>
<accession>A0A369TKS6</accession>
<evidence type="ECO:0000313" key="3">
    <source>
        <dbReference type="Proteomes" id="UP000253977"/>
    </source>
</evidence>
<dbReference type="AlphaFoldDB" id="A0A369TKS6"/>